<accession>A0A7I3ZX15</accession>
<evidence type="ECO:0000313" key="2">
    <source>
        <dbReference type="Proteomes" id="UP000006727"/>
    </source>
</evidence>
<evidence type="ECO:0000313" key="1">
    <source>
        <dbReference type="EnsemblPlants" id="PAC:32978745.CDS.1"/>
    </source>
</evidence>
<dbReference type="Gramene" id="Pp3c6_16520V3.2">
    <property type="protein sequence ID" value="PAC:32978745.CDS.1"/>
    <property type="gene ID" value="Pp3c6_16520"/>
</dbReference>
<reference evidence="1 2" key="2">
    <citation type="journal article" date="2018" name="Plant J.">
        <title>The Physcomitrella patens chromosome-scale assembly reveals moss genome structure and evolution.</title>
        <authorList>
            <person name="Lang D."/>
            <person name="Ullrich K.K."/>
            <person name="Murat F."/>
            <person name="Fuchs J."/>
            <person name="Jenkins J."/>
            <person name="Haas F.B."/>
            <person name="Piednoel M."/>
            <person name="Gundlach H."/>
            <person name="Van Bel M."/>
            <person name="Meyberg R."/>
            <person name="Vives C."/>
            <person name="Morata J."/>
            <person name="Symeonidi A."/>
            <person name="Hiss M."/>
            <person name="Muchero W."/>
            <person name="Kamisugi Y."/>
            <person name="Saleh O."/>
            <person name="Blanc G."/>
            <person name="Decker E.L."/>
            <person name="van Gessel N."/>
            <person name="Grimwood J."/>
            <person name="Hayes R.D."/>
            <person name="Graham S.W."/>
            <person name="Gunter L.E."/>
            <person name="McDaniel S.F."/>
            <person name="Hoernstein S.N.W."/>
            <person name="Larsson A."/>
            <person name="Li F.W."/>
            <person name="Perroud P.F."/>
            <person name="Phillips J."/>
            <person name="Ranjan P."/>
            <person name="Rokshar D.S."/>
            <person name="Rothfels C.J."/>
            <person name="Schneider L."/>
            <person name="Shu S."/>
            <person name="Stevenson D.W."/>
            <person name="Thummler F."/>
            <person name="Tillich M."/>
            <person name="Villarreal Aguilar J.C."/>
            <person name="Widiez T."/>
            <person name="Wong G.K."/>
            <person name="Wymore A."/>
            <person name="Zhang Y."/>
            <person name="Zimmer A.D."/>
            <person name="Quatrano R.S."/>
            <person name="Mayer K.F.X."/>
            <person name="Goodstein D."/>
            <person name="Casacuberta J.M."/>
            <person name="Vandepoele K."/>
            <person name="Reski R."/>
            <person name="Cuming A.C."/>
            <person name="Tuskan G.A."/>
            <person name="Maumus F."/>
            <person name="Salse J."/>
            <person name="Schmutz J."/>
            <person name="Rensing S.A."/>
        </authorList>
    </citation>
    <scope>NUCLEOTIDE SEQUENCE [LARGE SCALE GENOMIC DNA]</scope>
    <source>
        <strain evidence="1 2">cv. Gransden 2004</strain>
    </source>
</reference>
<dbReference type="InParanoid" id="A0A7I3ZX15"/>
<proteinExistence type="predicted"/>
<dbReference type="EMBL" id="ABEU02000006">
    <property type="status" value="NOT_ANNOTATED_CDS"/>
    <property type="molecule type" value="Genomic_DNA"/>
</dbReference>
<keyword evidence="2" id="KW-1185">Reference proteome</keyword>
<dbReference type="EnsemblPlants" id="Pp3c6_16520V3.2">
    <property type="protein sequence ID" value="PAC:32978745.CDS.1"/>
    <property type="gene ID" value="Pp3c6_16520"/>
</dbReference>
<dbReference type="AlphaFoldDB" id="A0A7I3ZX15"/>
<reference evidence="1 2" key="1">
    <citation type="journal article" date="2008" name="Science">
        <title>The Physcomitrella genome reveals evolutionary insights into the conquest of land by plants.</title>
        <authorList>
            <person name="Rensing S."/>
            <person name="Lang D."/>
            <person name="Zimmer A."/>
            <person name="Terry A."/>
            <person name="Salamov A."/>
            <person name="Shapiro H."/>
            <person name="Nishiyama T."/>
            <person name="Perroud P.-F."/>
            <person name="Lindquist E."/>
            <person name="Kamisugi Y."/>
            <person name="Tanahashi T."/>
            <person name="Sakakibara K."/>
            <person name="Fujita T."/>
            <person name="Oishi K."/>
            <person name="Shin-I T."/>
            <person name="Kuroki Y."/>
            <person name="Toyoda A."/>
            <person name="Suzuki Y."/>
            <person name="Hashimoto A."/>
            <person name="Yamaguchi K."/>
            <person name="Sugano A."/>
            <person name="Kohara Y."/>
            <person name="Fujiyama A."/>
            <person name="Anterola A."/>
            <person name="Aoki S."/>
            <person name="Ashton N."/>
            <person name="Barbazuk W.B."/>
            <person name="Barker E."/>
            <person name="Bennetzen J."/>
            <person name="Bezanilla M."/>
            <person name="Blankenship R."/>
            <person name="Cho S.H."/>
            <person name="Dutcher S."/>
            <person name="Estelle M."/>
            <person name="Fawcett J.A."/>
            <person name="Gundlach H."/>
            <person name="Hanada K."/>
            <person name="Heyl A."/>
            <person name="Hicks K.A."/>
            <person name="Hugh J."/>
            <person name="Lohr M."/>
            <person name="Mayer K."/>
            <person name="Melkozernov A."/>
            <person name="Murata T."/>
            <person name="Nelson D."/>
            <person name="Pils B."/>
            <person name="Prigge M."/>
            <person name="Reiss B."/>
            <person name="Renner T."/>
            <person name="Rombauts S."/>
            <person name="Rushton P."/>
            <person name="Sanderfoot A."/>
            <person name="Schween G."/>
            <person name="Shiu S.-H."/>
            <person name="Stueber K."/>
            <person name="Theodoulou F.L."/>
            <person name="Tu H."/>
            <person name="Van de Peer Y."/>
            <person name="Verrier P.J."/>
            <person name="Waters E."/>
            <person name="Wood A."/>
            <person name="Yang L."/>
            <person name="Cove D."/>
            <person name="Cuming A."/>
            <person name="Hasebe M."/>
            <person name="Lucas S."/>
            <person name="Mishler D.B."/>
            <person name="Reski R."/>
            <person name="Grigoriev I."/>
            <person name="Quatrano R.S."/>
            <person name="Boore J.L."/>
        </authorList>
    </citation>
    <scope>NUCLEOTIDE SEQUENCE [LARGE SCALE GENOMIC DNA]</scope>
    <source>
        <strain evidence="1 2">cv. Gransden 2004</strain>
    </source>
</reference>
<organism evidence="1 2">
    <name type="scientific">Physcomitrium patens</name>
    <name type="common">Spreading-leaved earth moss</name>
    <name type="synonym">Physcomitrella patens</name>
    <dbReference type="NCBI Taxonomy" id="3218"/>
    <lineage>
        <taxon>Eukaryota</taxon>
        <taxon>Viridiplantae</taxon>
        <taxon>Streptophyta</taxon>
        <taxon>Embryophyta</taxon>
        <taxon>Bryophyta</taxon>
        <taxon>Bryophytina</taxon>
        <taxon>Bryopsida</taxon>
        <taxon>Funariidae</taxon>
        <taxon>Funariales</taxon>
        <taxon>Funariaceae</taxon>
        <taxon>Physcomitrium</taxon>
    </lineage>
</organism>
<sequence length="96" mass="10857">MQVVICHLVSEGCSNCSSDGELDRGNYSIGGTIGSFKSETSLSDTTSLLWPKINVKVGKFFYIFEIVFAFRFLALHSFRRVLWHRTSHLPSISLRI</sequence>
<name>A0A7I3ZX15_PHYPA</name>
<dbReference type="Proteomes" id="UP000006727">
    <property type="component" value="Chromosome 6"/>
</dbReference>
<reference evidence="1" key="3">
    <citation type="submission" date="2020-12" db="UniProtKB">
        <authorList>
            <consortium name="EnsemblPlants"/>
        </authorList>
    </citation>
    <scope>IDENTIFICATION</scope>
</reference>
<protein>
    <submittedName>
        <fullName evidence="1">Uncharacterized protein</fullName>
    </submittedName>
</protein>